<accession>A0A2P2N312</accession>
<keyword evidence="1" id="KW-0812">Transmembrane</keyword>
<dbReference type="AlphaFoldDB" id="A0A2P2N312"/>
<proteinExistence type="predicted"/>
<name>A0A2P2N312_RHIMU</name>
<sequence length="71" mass="7799">MNSLSTVSLINLKASWQSLHILKFYIILVVTSLGMLINLNAEAIFWLCMPPFCSLASCSKSTSTKPVPPPM</sequence>
<organism evidence="2">
    <name type="scientific">Rhizophora mucronata</name>
    <name type="common">Asiatic mangrove</name>
    <dbReference type="NCBI Taxonomy" id="61149"/>
    <lineage>
        <taxon>Eukaryota</taxon>
        <taxon>Viridiplantae</taxon>
        <taxon>Streptophyta</taxon>
        <taxon>Embryophyta</taxon>
        <taxon>Tracheophyta</taxon>
        <taxon>Spermatophyta</taxon>
        <taxon>Magnoliopsida</taxon>
        <taxon>eudicotyledons</taxon>
        <taxon>Gunneridae</taxon>
        <taxon>Pentapetalae</taxon>
        <taxon>rosids</taxon>
        <taxon>fabids</taxon>
        <taxon>Malpighiales</taxon>
        <taxon>Rhizophoraceae</taxon>
        <taxon>Rhizophora</taxon>
    </lineage>
</organism>
<evidence type="ECO:0000313" key="2">
    <source>
        <dbReference type="EMBL" id="MBX36864.1"/>
    </source>
</evidence>
<protein>
    <submittedName>
        <fullName evidence="2">Uncharacterized protein</fullName>
    </submittedName>
</protein>
<reference evidence="2" key="1">
    <citation type="submission" date="2018-02" db="EMBL/GenBank/DDBJ databases">
        <title>Rhizophora mucronata_Transcriptome.</title>
        <authorList>
            <person name="Meera S.P."/>
            <person name="Sreeshan A."/>
            <person name="Augustine A."/>
        </authorList>
    </citation>
    <scope>NUCLEOTIDE SEQUENCE</scope>
    <source>
        <tissue evidence="2">Leaf</tissue>
    </source>
</reference>
<evidence type="ECO:0000256" key="1">
    <source>
        <dbReference type="SAM" id="Phobius"/>
    </source>
</evidence>
<keyword evidence="1" id="KW-0472">Membrane</keyword>
<feature type="transmembrane region" description="Helical" evidence="1">
    <location>
        <begin position="20"/>
        <end position="39"/>
    </location>
</feature>
<keyword evidence="1" id="KW-1133">Transmembrane helix</keyword>
<dbReference type="EMBL" id="GGEC01056380">
    <property type="protein sequence ID" value="MBX36864.1"/>
    <property type="molecule type" value="Transcribed_RNA"/>
</dbReference>